<dbReference type="InterPro" id="IPR043313">
    <property type="entry name" value="LRMDA"/>
</dbReference>
<dbReference type="PANTHER" id="PTHR46282:SF1">
    <property type="entry name" value="LEUCINE-RICH REPEAT-CONTAINING PROTEIN 72-LIKE"/>
    <property type="match status" value="1"/>
</dbReference>
<feature type="region of interest" description="Disordered" evidence="1">
    <location>
        <begin position="233"/>
        <end position="256"/>
    </location>
</feature>
<dbReference type="SUPFAM" id="SSF52058">
    <property type="entry name" value="L domain-like"/>
    <property type="match status" value="1"/>
</dbReference>
<keyword evidence="3" id="KW-1185">Reference proteome</keyword>
<evidence type="ECO:0000256" key="1">
    <source>
        <dbReference type="SAM" id="MobiDB-lite"/>
    </source>
</evidence>
<accession>A0ABD2I115</accession>
<dbReference type="Gene3D" id="3.80.10.10">
    <property type="entry name" value="Ribonuclease Inhibitor"/>
    <property type="match status" value="1"/>
</dbReference>
<name>A0ABD2I115_9BILA</name>
<dbReference type="EMBL" id="JBICBT010001358">
    <property type="protein sequence ID" value="KAL3071480.1"/>
    <property type="molecule type" value="Genomic_DNA"/>
</dbReference>
<sequence>MLHPSTHCARKISRKQYSNAPDGAEECGGNADALLRKASRKLSQLSELGDFQQRCNTATSRRRCSSTESLLAALNGTGSVVSAGADSSTASHRSSTDDLTVLDCSNLSLGQLPIELLNEHSEEIEHLILDENELDEQALEDIPRLDKLETLSLNGNQIKNIGVFLQYLKRKCPNLKFLSLIGNPGWPHPILNNNLQLYRTYALSAVRLFPSLQFLDTARVSSPASITILGDQCQQRHHQQPNAGNKKEGTTAAAASVPVRAGRTASSGAGATSLATVANACRLF</sequence>
<dbReference type="PROSITE" id="PS51450">
    <property type="entry name" value="LRR"/>
    <property type="match status" value="1"/>
</dbReference>
<protein>
    <submittedName>
        <fullName evidence="2">Uncharacterized protein</fullName>
    </submittedName>
</protein>
<gene>
    <name evidence="2" type="ORF">niasHT_031844</name>
</gene>
<dbReference type="Proteomes" id="UP001620626">
    <property type="component" value="Unassembled WGS sequence"/>
</dbReference>
<dbReference type="InterPro" id="IPR001611">
    <property type="entry name" value="Leu-rich_rpt"/>
</dbReference>
<dbReference type="AlphaFoldDB" id="A0ABD2I115"/>
<evidence type="ECO:0000313" key="3">
    <source>
        <dbReference type="Proteomes" id="UP001620626"/>
    </source>
</evidence>
<proteinExistence type="predicted"/>
<comment type="caution">
    <text evidence="2">The sequence shown here is derived from an EMBL/GenBank/DDBJ whole genome shotgun (WGS) entry which is preliminary data.</text>
</comment>
<evidence type="ECO:0000313" key="2">
    <source>
        <dbReference type="EMBL" id="KAL3071480.1"/>
    </source>
</evidence>
<organism evidence="2 3">
    <name type="scientific">Heterodera trifolii</name>
    <dbReference type="NCBI Taxonomy" id="157864"/>
    <lineage>
        <taxon>Eukaryota</taxon>
        <taxon>Metazoa</taxon>
        <taxon>Ecdysozoa</taxon>
        <taxon>Nematoda</taxon>
        <taxon>Chromadorea</taxon>
        <taxon>Rhabditida</taxon>
        <taxon>Tylenchina</taxon>
        <taxon>Tylenchomorpha</taxon>
        <taxon>Tylenchoidea</taxon>
        <taxon>Heteroderidae</taxon>
        <taxon>Heteroderinae</taxon>
        <taxon>Heterodera</taxon>
    </lineage>
</organism>
<dbReference type="PANTHER" id="PTHR46282">
    <property type="entry name" value="LEUCINE-RICH MELANOCYTE DIFFERENTIATION-ASSOCIATED PROTEIN"/>
    <property type="match status" value="1"/>
</dbReference>
<dbReference type="InterPro" id="IPR032675">
    <property type="entry name" value="LRR_dom_sf"/>
</dbReference>
<reference evidence="2 3" key="1">
    <citation type="submission" date="2024-10" db="EMBL/GenBank/DDBJ databases">
        <authorList>
            <person name="Kim D."/>
        </authorList>
    </citation>
    <scope>NUCLEOTIDE SEQUENCE [LARGE SCALE GENOMIC DNA]</scope>
    <source>
        <strain evidence="2">BH-2024</strain>
    </source>
</reference>